<keyword evidence="2" id="KW-1185">Reference proteome</keyword>
<reference evidence="1" key="2">
    <citation type="submission" date="2020-11" db="EMBL/GenBank/DDBJ databases">
        <authorList>
            <person name="McCartney M.A."/>
            <person name="Auch B."/>
            <person name="Kono T."/>
            <person name="Mallez S."/>
            <person name="Becker A."/>
            <person name="Gohl D.M."/>
            <person name="Silverstein K.A.T."/>
            <person name="Koren S."/>
            <person name="Bechman K.B."/>
            <person name="Herman A."/>
            <person name="Abrahante J.E."/>
            <person name="Garbe J."/>
        </authorList>
    </citation>
    <scope>NUCLEOTIDE SEQUENCE</scope>
    <source>
        <strain evidence="1">Duluth1</strain>
        <tissue evidence="1">Whole animal</tissue>
    </source>
</reference>
<proteinExistence type="predicted"/>
<name>A0A9D4LVV0_DREPO</name>
<sequence length="50" mass="5937">MRYILQYRKKWKDISGYLLLGTFYVLVDFSTSTSLCLGQGDIFYNQETME</sequence>
<gene>
    <name evidence="1" type="ORF">DPMN_027727</name>
</gene>
<organism evidence="1 2">
    <name type="scientific">Dreissena polymorpha</name>
    <name type="common">Zebra mussel</name>
    <name type="synonym">Mytilus polymorpha</name>
    <dbReference type="NCBI Taxonomy" id="45954"/>
    <lineage>
        <taxon>Eukaryota</taxon>
        <taxon>Metazoa</taxon>
        <taxon>Spiralia</taxon>
        <taxon>Lophotrochozoa</taxon>
        <taxon>Mollusca</taxon>
        <taxon>Bivalvia</taxon>
        <taxon>Autobranchia</taxon>
        <taxon>Heteroconchia</taxon>
        <taxon>Euheterodonta</taxon>
        <taxon>Imparidentia</taxon>
        <taxon>Neoheterodontei</taxon>
        <taxon>Myida</taxon>
        <taxon>Dreissenoidea</taxon>
        <taxon>Dreissenidae</taxon>
        <taxon>Dreissena</taxon>
    </lineage>
</organism>
<protein>
    <submittedName>
        <fullName evidence="1">Uncharacterized protein</fullName>
    </submittedName>
</protein>
<comment type="caution">
    <text evidence="1">The sequence shown here is derived from an EMBL/GenBank/DDBJ whole genome shotgun (WGS) entry which is preliminary data.</text>
</comment>
<reference evidence="1" key="1">
    <citation type="journal article" date="2019" name="bioRxiv">
        <title>The Genome of the Zebra Mussel, Dreissena polymorpha: A Resource for Invasive Species Research.</title>
        <authorList>
            <person name="McCartney M.A."/>
            <person name="Auch B."/>
            <person name="Kono T."/>
            <person name="Mallez S."/>
            <person name="Zhang Y."/>
            <person name="Obille A."/>
            <person name="Becker A."/>
            <person name="Abrahante J.E."/>
            <person name="Garbe J."/>
            <person name="Badalamenti J.P."/>
            <person name="Herman A."/>
            <person name="Mangelson H."/>
            <person name="Liachko I."/>
            <person name="Sullivan S."/>
            <person name="Sone E.D."/>
            <person name="Koren S."/>
            <person name="Silverstein K.A.T."/>
            <person name="Beckman K.B."/>
            <person name="Gohl D.M."/>
        </authorList>
    </citation>
    <scope>NUCLEOTIDE SEQUENCE</scope>
    <source>
        <strain evidence="1">Duluth1</strain>
        <tissue evidence="1">Whole animal</tissue>
    </source>
</reference>
<dbReference type="AlphaFoldDB" id="A0A9D4LVV0"/>
<accession>A0A9D4LVV0</accession>
<evidence type="ECO:0000313" key="2">
    <source>
        <dbReference type="Proteomes" id="UP000828390"/>
    </source>
</evidence>
<dbReference type="Proteomes" id="UP000828390">
    <property type="component" value="Unassembled WGS sequence"/>
</dbReference>
<dbReference type="EMBL" id="JAIWYP010000002">
    <property type="protein sequence ID" value="KAH3864702.1"/>
    <property type="molecule type" value="Genomic_DNA"/>
</dbReference>
<evidence type="ECO:0000313" key="1">
    <source>
        <dbReference type="EMBL" id="KAH3864702.1"/>
    </source>
</evidence>